<feature type="domain" description="DJ-1/PfpI" evidence="2">
    <location>
        <begin position="9"/>
        <end position="176"/>
    </location>
</feature>
<protein>
    <submittedName>
        <fullName evidence="3">Protease I</fullName>
    </submittedName>
</protein>
<dbReference type="NCBIfam" id="TIGR01382">
    <property type="entry name" value="PfpI"/>
    <property type="match status" value="1"/>
</dbReference>
<gene>
    <name evidence="3" type="ORF">SAMN05192563_105128</name>
</gene>
<dbReference type="InterPro" id="IPR002818">
    <property type="entry name" value="DJ-1/PfpI"/>
</dbReference>
<dbReference type="PANTHER" id="PTHR42733">
    <property type="entry name" value="DJ-1 PROTEIN"/>
    <property type="match status" value="1"/>
</dbReference>
<dbReference type="EMBL" id="FPBH01000051">
    <property type="protein sequence ID" value="SFU26293.1"/>
    <property type="molecule type" value="Genomic_DNA"/>
</dbReference>
<dbReference type="Proteomes" id="UP000198844">
    <property type="component" value="Unassembled WGS sequence"/>
</dbReference>
<keyword evidence="3" id="KW-0378">Hydrolase</keyword>
<dbReference type="InterPro" id="IPR029062">
    <property type="entry name" value="Class_I_gatase-like"/>
</dbReference>
<evidence type="ECO:0000256" key="1">
    <source>
        <dbReference type="ARBA" id="ARBA00008542"/>
    </source>
</evidence>
<evidence type="ECO:0000313" key="4">
    <source>
        <dbReference type="Proteomes" id="UP000198844"/>
    </source>
</evidence>
<dbReference type="PANTHER" id="PTHR42733:SF12">
    <property type="entry name" value="PROTEINASE"/>
    <property type="match status" value="1"/>
</dbReference>
<dbReference type="PROSITE" id="PS51276">
    <property type="entry name" value="PEPTIDASE_C56_PFPI"/>
    <property type="match status" value="1"/>
</dbReference>
<evidence type="ECO:0000259" key="2">
    <source>
        <dbReference type="Pfam" id="PF01965"/>
    </source>
</evidence>
<dbReference type="RefSeq" id="WP_093646872.1">
    <property type="nucleotide sequence ID" value="NZ_FPBH01000051.1"/>
</dbReference>
<name>A0A1I7EQX6_9BURK</name>
<organism evidence="3 4">
    <name type="scientific">Paraburkholderia aspalathi</name>
    <dbReference type="NCBI Taxonomy" id="1324617"/>
    <lineage>
        <taxon>Bacteria</taxon>
        <taxon>Pseudomonadati</taxon>
        <taxon>Pseudomonadota</taxon>
        <taxon>Betaproteobacteria</taxon>
        <taxon>Burkholderiales</taxon>
        <taxon>Burkholderiaceae</taxon>
        <taxon>Paraburkholderia</taxon>
    </lineage>
</organism>
<dbReference type="SUPFAM" id="SSF52317">
    <property type="entry name" value="Class I glutamine amidotransferase-like"/>
    <property type="match status" value="1"/>
</dbReference>
<dbReference type="AlphaFoldDB" id="A0A1I7EQX6"/>
<dbReference type="GO" id="GO:0008233">
    <property type="term" value="F:peptidase activity"/>
    <property type="evidence" value="ECO:0007669"/>
    <property type="project" value="UniProtKB-KW"/>
</dbReference>
<keyword evidence="3" id="KW-0645">Protease</keyword>
<dbReference type="Pfam" id="PF01965">
    <property type="entry name" value="DJ-1_PfpI"/>
    <property type="match status" value="1"/>
</dbReference>
<sequence>MAKTLAGCKVAVLAVDGFEQAELLEPKRALMDAGAEVHVVSAKPGKIQGFVHVDKGEAVDVDATFDKVSPNDYDAVVLPGGVVNSDAIRVIPEAQAFVRAVDGASKPVAVICHGGWLPISAGIVKGHKMTSWPSLQDDIRNAGGTWVDEQVVEDGNFITSRKPDDLPAFNRTLIEQLSSHSRRA</sequence>
<evidence type="ECO:0000313" key="3">
    <source>
        <dbReference type="EMBL" id="SFU26293.1"/>
    </source>
</evidence>
<dbReference type="OrthoDB" id="9792284at2"/>
<dbReference type="GO" id="GO:0006508">
    <property type="term" value="P:proteolysis"/>
    <property type="evidence" value="ECO:0007669"/>
    <property type="project" value="UniProtKB-KW"/>
</dbReference>
<dbReference type="CDD" id="cd03134">
    <property type="entry name" value="GATase1_PfpI_like"/>
    <property type="match status" value="1"/>
</dbReference>
<reference evidence="3 4" key="1">
    <citation type="submission" date="2016-10" db="EMBL/GenBank/DDBJ databases">
        <authorList>
            <person name="de Groot N.N."/>
        </authorList>
    </citation>
    <scope>NUCLEOTIDE SEQUENCE [LARGE SCALE GENOMIC DNA]</scope>
    <source>
        <strain evidence="3 4">LMG 27731</strain>
    </source>
</reference>
<proteinExistence type="inferred from homology"/>
<dbReference type="Gene3D" id="3.40.50.880">
    <property type="match status" value="1"/>
</dbReference>
<comment type="similarity">
    <text evidence="1">Belongs to the peptidase C56 family.</text>
</comment>
<dbReference type="InterPro" id="IPR006286">
    <property type="entry name" value="C56_PfpI-like"/>
</dbReference>
<accession>A0A1I7EQX6</accession>